<feature type="compositionally biased region" description="Low complexity" evidence="2">
    <location>
        <begin position="81"/>
        <end position="109"/>
    </location>
</feature>
<feature type="compositionally biased region" description="Acidic residues" evidence="2">
    <location>
        <begin position="15"/>
        <end position="27"/>
    </location>
</feature>
<protein>
    <submittedName>
        <fullName evidence="3">Uncharacterized protein</fullName>
    </submittedName>
</protein>
<dbReference type="GeneID" id="39848721"/>
<feature type="region of interest" description="Disordered" evidence="2">
    <location>
        <begin position="1"/>
        <end position="140"/>
    </location>
</feature>
<keyword evidence="4" id="KW-1185">Reference proteome</keyword>
<dbReference type="Proteomes" id="UP000296706">
    <property type="component" value="Chromosome"/>
</dbReference>
<evidence type="ECO:0000256" key="1">
    <source>
        <dbReference type="SAM" id="Coils"/>
    </source>
</evidence>
<evidence type="ECO:0000256" key="2">
    <source>
        <dbReference type="SAM" id="MobiDB-lite"/>
    </source>
</evidence>
<organism evidence="3 4">
    <name type="scientific">Halapricum salinum</name>
    <dbReference type="NCBI Taxonomy" id="1457250"/>
    <lineage>
        <taxon>Archaea</taxon>
        <taxon>Methanobacteriati</taxon>
        <taxon>Methanobacteriota</taxon>
        <taxon>Stenosarchaea group</taxon>
        <taxon>Halobacteria</taxon>
        <taxon>Halobacteriales</taxon>
        <taxon>Haloarculaceae</taxon>
        <taxon>Halapricum</taxon>
    </lineage>
</organism>
<dbReference type="STRING" id="1457250.GCA_000755225_00361"/>
<evidence type="ECO:0000313" key="3">
    <source>
        <dbReference type="EMBL" id="QCC52021.1"/>
    </source>
</evidence>
<dbReference type="RefSeq" id="WP_049994375.1">
    <property type="nucleotide sequence ID" value="NZ_CP031310.1"/>
</dbReference>
<evidence type="ECO:0000313" key="4">
    <source>
        <dbReference type="Proteomes" id="UP000296706"/>
    </source>
</evidence>
<dbReference type="AlphaFoldDB" id="A0A4D6HEN0"/>
<proteinExistence type="predicted"/>
<name>A0A4D6HEN0_9EURY</name>
<sequence length="464" mass="49598">MGLLDAIRSALGGGDAEESAGEEDEAVATDSVSTGTSTATQPSEKPTAETEQPTETSGGEATDSDSEPASETETTDDETGTEPTTAAESTPADGPDAEATTAESAAGTSPGDESDASRPLTADDESGFDHLTTETVSDGPDMAEEAAAFITEAEDTAEEHEDDATRIEEIPEDDPRAEFVAQAEDLVEFWGEYELDYTLESLTNLDDLVDEQWDPERFEDVEFGGEDYDSQVFTDTVTQLGSYFGEVLVRQQDGTWQQETGVGWTITVPSGPESEAAGATVTVFQVAEDCLTGASTFTGMHDALADRLNLSGRAGDGETPVDLDRADIETVASDEEIDDAAERLREGAEDLAERWPSYDLDFSIDSLERLEELLDAEVDRERFEGVELGDETDQESMLLTAHVVGVAGYLAEVLRRQSGAEWAEQGRMVLVVEHGDSRTRIDPIEVAIASVRGTGSLTTAVPDL</sequence>
<keyword evidence="1" id="KW-0175">Coiled coil</keyword>
<reference evidence="3 4" key="1">
    <citation type="journal article" date="2019" name="Nat. Commun.">
        <title>A new type of DNA phosphorothioation-based antiviral system in archaea.</title>
        <authorList>
            <person name="Xiong L."/>
            <person name="Liu S."/>
            <person name="Chen S."/>
            <person name="Xiao Y."/>
            <person name="Zhu B."/>
            <person name="Gao Y."/>
            <person name="Zhang Y."/>
            <person name="Chen B."/>
            <person name="Luo J."/>
            <person name="Deng Z."/>
            <person name="Chen X."/>
            <person name="Wang L."/>
            <person name="Chen S."/>
        </authorList>
    </citation>
    <scope>NUCLEOTIDE SEQUENCE [LARGE SCALE GENOMIC DNA]</scope>
    <source>
        <strain evidence="3 4">CBA1105</strain>
    </source>
</reference>
<feature type="compositionally biased region" description="Acidic residues" evidence="2">
    <location>
        <begin position="62"/>
        <end position="80"/>
    </location>
</feature>
<dbReference type="OrthoDB" id="241816at2157"/>
<accession>A0A4D6HEN0</accession>
<dbReference type="KEGG" id="hsn:DV733_12635"/>
<feature type="coiled-coil region" evidence="1">
    <location>
        <begin position="143"/>
        <end position="170"/>
    </location>
</feature>
<dbReference type="EMBL" id="CP031310">
    <property type="protein sequence ID" value="QCC52021.1"/>
    <property type="molecule type" value="Genomic_DNA"/>
</dbReference>
<gene>
    <name evidence="3" type="ORF">DV733_12635</name>
</gene>
<feature type="compositionally biased region" description="Polar residues" evidence="2">
    <location>
        <begin position="30"/>
        <end position="59"/>
    </location>
</feature>